<evidence type="ECO:0000259" key="7">
    <source>
        <dbReference type="Pfam" id="PF00884"/>
    </source>
</evidence>
<dbReference type="InterPro" id="IPR050448">
    <property type="entry name" value="OpgB/LTA_synthase_biosynth"/>
</dbReference>
<proteinExistence type="predicted"/>
<evidence type="ECO:0000313" key="8">
    <source>
        <dbReference type="EMBL" id="SEM61628.1"/>
    </source>
</evidence>
<comment type="subcellular location">
    <subcellularLocation>
        <location evidence="1">Cell membrane</location>
        <topology evidence="1">Multi-pass membrane protein</topology>
    </subcellularLocation>
</comment>
<evidence type="ECO:0000256" key="2">
    <source>
        <dbReference type="ARBA" id="ARBA00022475"/>
    </source>
</evidence>
<dbReference type="CDD" id="cd16015">
    <property type="entry name" value="LTA_synthase"/>
    <property type="match status" value="1"/>
</dbReference>
<evidence type="ECO:0000256" key="3">
    <source>
        <dbReference type="ARBA" id="ARBA00022692"/>
    </source>
</evidence>
<evidence type="ECO:0000256" key="1">
    <source>
        <dbReference type="ARBA" id="ARBA00004651"/>
    </source>
</evidence>
<dbReference type="PANTHER" id="PTHR47371">
    <property type="entry name" value="LIPOTEICHOIC ACID SYNTHASE"/>
    <property type="match status" value="1"/>
</dbReference>
<dbReference type="GO" id="GO:0005886">
    <property type="term" value="C:plasma membrane"/>
    <property type="evidence" value="ECO:0007669"/>
    <property type="project" value="UniProtKB-SubCell"/>
</dbReference>
<feature type="domain" description="Sulfatase N-terminal" evidence="7">
    <location>
        <begin position="157"/>
        <end position="421"/>
    </location>
</feature>
<dbReference type="Pfam" id="PF00884">
    <property type="entry name" value="Sulfatase"/>
    <property type="match status" value="1"/>
</dbReference>
<keyword evidence="2" id="KW-1003">Cell membrane</keyword>
<dbReference type="PANTHER" id="PTHR47371:SF3">
    <property type="entry name" value="PHOSPHOGLYCEROL TRANSFERASE I"/>
    <property type="match status" value="1"/>
</dbReference>
<dbReference type="EMBL" id="FOBN01000030">
    <property type="protein sequence ID" value="SEM61628.1"/>
    <property type="molecule type" value="Genomic_DNA"/>
</dbReference>
<reference evidence="9" key="1">
    <citation type="submission" date="2016-10" db="EMBL/GenBank/DDBJ databases">
        <authorList>
            <person name="Varghese N."/>
            <person name="Submissions S."/>
        </authorList>
    </citation>
    <scope>NUCLEOTIDE SEQUENCE [LARGE SCALE GENOMIC DNA]</scope>
    <source>
        <strain evidence="9">DSM 24204</strain>
    </source>
</reference>
<dbReference type="RefSeq" id="WP_090923201.1">
    <property type="nucleotide sequence ID" value="NZ_CP016180.1"/>
</dbReference>
<organism evidence="8 9">
    <name type="scientific">Phocoenobacter skyensis</name>
    <dbReference type="NCBI Taxonomy" id="97481"/>
    <lineage>
        <taxon>Bacteria</taxon>
        <taxon>Pseudomonadati</taxon>
        <taxon>Pseudomonadota</taxon>
        <taxon>Gammaproteobacteria</taxon>
        <taxon>Pasteurellales</taxon>
        <taxon>Pasteurellaceae</taxon>
        <taxon>Phocoenobacter</taxon>
    </lineage>
</organism>
<accession>A0A1H7ZVM1</accession>
<protein>
    <submittedName>
        <fullName evidence="8">Sulfatase</fullName>
    </submittedName>
</protein>
<evidence type="ECO:0000256" key="6">
    <source>
        <dbReference type="SAM" id="Phobius"/>
    </source>
</evidence>
<evidence type="ECO:0000256" key="4">
    <source>
        <dbReference type="ARBA" id="ARBA00022989"/>
    </source>
</evidence>
<dbReference type="SUPFAM" id="SSF53649">
    <property type="entry name" value="Alkaline phosphatase-like"/>
    <property type="match status" value="1"/>
</dbReference>
<feature type="transmembrane region" description="Helical" evidence="6">
    <location>
        <begin position="31"/>
        <end position="50"/>
    </location>
</feature>
<keyword evidence="4 6" id="KW-1133">Transmembrane helix</keyword>
<keyword evidence="3 6" id="KW-0812">Transmembrane</keyword>
<feature type="transmembrane region" description="Helical" evidence="6">
    <location>
        <begin position="62"/>
        <end position="82"/>
    </location>
</feature>
<dbReference type="GeneID" id="83543918"/>
<evidence type="ECO:0000313" key="9">
    <source>
        <dbReference type="Proteomes" id="UP000198883"/>
    </source>
</evidence>
<dbReference type="STRING" id="97481.SAMN05444853_1305"/>
<dbReference type="Gene3D" id="3.40.720.10">
    <property type="entry name" value="Alkaline Phosphatase, subunit A"/>
    <property type="match status" value="1"/>
</dbReference>
<gene>
    <name evidence="8" type="ORF">SAMN05444853_1305</name>
</gene>
<dbReference type="InterPro" id="IPR000917">
    <property type="entry name" value="Sulfatase_N"/>
</dbReference>
<dbReference type="AlphaFoldDB" id="A0A1H7ZVM1"/>
<keyword evidence="5 6" id="KW-0472">Membrane</keyword>
<dbReference type="OrthoDB" id="9760224at2"/>
<sequence>MIQRHISYEIKDAVAEAQGLLGITLRKYLELFILGLISTAIFGVVFFKLLNKNLSAVKFTKSYLPVKLLLIAVSVFFVRGMVQHIPLNPSHAYKIGNPKLAMLSLNGAYNVIYQNIKNKGDIEMTPKYQVYNEAQSIKSLYMNHSKGVEYKKELEHPNIVLLFLESWGASFLKDYGGQYDITPRFSELLAKSIRPKAMLANGHRTVEGLFSTLTSFQNPLGKSIARTSLESFEYTTLVDLFKKQHYSSAFFQGFYADTLAGTMAQKLGFEASYGKRSIKNRRYEENHWGVHDPDLYGFVVEKTKELKKPFIIGINTTTTHDDVVPKGYPIKRFTEDDVLNERLNTFYMSDEATYDFIQKVEKAYPNTVFVLLADHTADILEDTNFHNYLIPFAIYSYKLKPKYIDEFISQRDIAPTLIDLILGDYHKIAPEFSGKSLLRDNNFFADYYHNGVLGVVKNNIAIETVGDQTNCFDVSDFKLKDISCPDNTSEIKNQIKAFTNIQQELLFKGKTKNFATFR</sequence>
<name>A0A1H7ZVM1_9PAST</name>
<evidence type="ECO:0000256" key="5">
    <source>
        <dbReference type="ARBA" id="ARBA00023136"/>
    </source>
</evidence>
<dbReference type="Proteomes" id="UP000198883">
    <property type="component" value="Unassembled WGS sequence"/>
</dbReference>
<dbReference type="InterPro" id="IPR017850">
    <property type="entry name" value="Alkaline_phosphatase_core_sf"/>
</dbReference>
<dbReference type="Gene3D" id="3.30.1120.80">
    <property type="match status" value="1"/>
</dbReference>